<reference evidence="2" key="1">
    <citation type="submission" date="2021-12" db="EMBL/GenBank/DDBJ databases">
        <title>Prjna785345.</title>
        <authorList>
            <person name="Rujirawat T."/>
            <person name="Krajaejun T."/>
        </authorList>
    </citation>
    <scope>NUCLEOTIDE SEQUENCE</scope>
    <source>
        <strain evidence="2">Pi057C3</strain>
    </source>
</reference>
<protein>
    <recommendedName>
        <fullName evidence="4">PLAC8 family protein</fullName>
    </recommendedName>
</protein>
<dbReference type="PANTHER" id="PTHR15907">
    <property type="entry name" value="DUF614 FAMILY PROTEIN-RELATED"/>
    <property type="match status" value="1"/>
</dbReference>
<feature type="transmembrane region" description="Helical" evidence="1">
    <location>
        <begin position="80"/>
        <end position="99"/>
    </location>
</feature>
<evidence type="ECO:0000313" key="3">
    <source>
        <dbReference type="Proteomes" id="UP001209570"/>
    </source>
</evidence>
<evidence type="ECO:0000256" key="1">
    <source>
        <dbReference type="SAM" id="Phobius"/>
    </source>
</evidence>
<keyword evidence="1" id="KW-0472">Membrane</keyword>
<accession>A0AAD5QA74</accession>
<sequence>MNTDYVSANEEAPATVAVTVSSDEPQHKYIGDIRVGAWDAKIFGCFDHLVPNCCMATLLPCVAVAQISHRMNLIPFSHVLIAYLTIWAVSNAFSSALVAVLPDALVRFVTFALFIVAVGFPWYLRTMIRKRFQLPGHVVQDILYSLCCCCCSVAQMATHVKSYKPGSCDFGPPDTLPAFE</sequence>
<proteinExistence type="predicted"/>
<comment type="caution">
    <text evidence="2">The sequence shown here is derived from an EMBL/GenBank/DDBJ whole genome shotgun (WGS) entry which is preliminary data.</text>
</comment>
<dbReference type="NCBIfam" id="TIGR01571">
    <property type="entry name" value="A_thal_Cys_rich"/>
    <property type="match status" value="1"/>
</dbReference>
<keyword evidence="3" id="KW-1185">Reference proteome</keyword>
<evidence type="ECO:0008006" key="4">
    <source>
        <dbReference type="Google" id="ProtNLM"/>
    </source>
</evidence>
<dbReference type="Proteomes" id="UP001209570">
    <property type="component" value="Unassembled WGS sequence"/>
</dbReference>
<feature type="transmembrane region" description="Helical" evidence="1">
    <location>
        <begin position="105"/>
        <end position="124"/>
    </location>
</feature>
<keyword evidence="1" id="KW-1133">Transmembrane helix</keyword>
<dbReference type="Pfam" id="PF04749">
    <property type="entry name" value="PLAC8"/>
    <property type="match status" value="1"/>
</dbReference>
<dbReference type="InterPro" id="IPR006461">
    <property type="entry name" value="PLAC_motif_containing"/>
</dbReference>
<evidence type="ECO:0000313" key="2">
    <source>
        <dbReference type="EMBL" id="KAJ0408232.1"/>
    </source>
</evidence>
<name>A0AAD5QA74_PYTIN</name>
<dbReference type="EMBL" id="JAKCXM010000013">
    <property type="protein sequence ID" value="KAJ0408232.1"/>
    <property type="molecule type" value="Genomic_DNA"/>
</dbReference>
<dbReference type="AlphaFoldDB" id="A0AAD5QA74"/>
<gene>
    <name evidence="2" type="ORF">P43SY_004390</name>
</gene>
<keyword evidence="1" id="KW-0812">Transmembrane</keyword>
<organism evidence="2 3">
    <name type="scientific">Pythium insidiosum</name>
    <name type="common">Pythiosis disease agent</name>
    <dbReference type="NCBI Taxonomy" id="114742"/>
    <lineage>
        <taxon>Eukaryota</taxon>
        <taxon>Sar</taxon>
        <taxon>Stramenopiles</taxon>
        <taxon>Oomycota</taxon>
        <taxon>Peronosporomycetes</taxon>
        <taxon>Pythiales</taxon>
        <taxon>Pythiaceae</taxon>
        <taxon>Pythium</taxon>
    </lineage>
</organism>